<sequence length="268" mass="28930">MAVSVPENPLSGGPLLLTTEEVRLLWSFVHGDIMSAPMRAWLRASLGFCPRHTWAYAVVEIELWESGVGERGGHQPFDVSVLYEDLCRTLSERLDRPRSWGRRVEAALVPSRRCYLCTQLEGAPREGFALGYANSNSAALAAEANLLRHTRRWCAATVEEWLPSACQACLGAAAPETDDGGTRLCRLHLAEAVRTGAADEGHIATLLAGAADRLASIAQRLAALAGSMTAEGAPADARTEASWIEALGFFGGWQFPAYLAGIRADREP</sequence>
<dbReference type="Proteomes" id="UP001319861">
    <property type="component" value="Chromosome"/>
</dbReference>
<keyword evidence="2" id="KW-1185">Reference proteome</keyword>
<proteinExistence type="predicted"/>
<dbReference type="EMBL" id="AP024525">
    <property type="protein sequence ID" value="BCT77936.1"/>
    <property type="molecule type" value="Genomic_DNA"/>
</dbReference>
<evidence type="ECO:0000313" key="1">
    <source>
        <dbReference type="EMBL" id="BCT77936.1"/>
    </source>
</evidence>
<gene>
    <name evidence="1" type="ORF">SCMU_37780</name>
</gene>
<dbReference type="RefSeq" id="WP_229230592.1">
    <property type="nucleotide sequence ID" value="NZ_AP024525.1"/>
</dbReference>
<protein>
    <submittedName>
        <fullName evidence="1">Uncharacterized protein</fullName>
    </submittedName>
</protein>
<reference evidence="1 2" key="1">
    <citation type="journal article" date="2021" name="J. Biosci. Bioeng.">
        <title>Identification and characterization of a chc gene cluster responsible for the aromatization pathway of cyclohexanecarboxylate degradation in Sinomonas cyclohexanicum ATCC 51369.</title>
        <authorList>
            <person name="Yamamoto T."/>
            <person name="Hasegawa Y."/>
            <person name="Lau P.C.K."/>
            <person name="Iwaki H."/>
        </authorList>
    </citation>
    <scope>NUCLEOTIDE SEQUENCE [LARGE SCALE GENOMIC DNA]</scope>
    <source>
        <strain evidence="1 2">ATCC 51369</strain>
    </source>
</reference>
<organism evidence="1 2">
    <name type="scientific">Sinomonas cyclohexanicum</name>
    <name type="common">Corynebacterium cyclohexanicum</name>
    <dbReference type="NCBI Taxonomy" id="322009"/>
    <lineage>
        <taxon>Bacteria</taxon>
        <taxon>Bacillati</taxon>
        <taxon>Actinomycetota</taxon>
        <taxon>Actinomycetes</taxon>
        <taxon>Micrococcales</taxon>
        <taxon>Micrococcaceae</taxon>
        <taxon>Sinomonas</taxon>
    </lineage>
</organism>
<accession>A0ABN6FMJ2</accession>
<name>A0ABN6FMJ2_SINCY</name>
<evidence type="ECO:0000313" key="2">
    <source>
        <dbReference type="Proteomes" id="UP001319861"/>
    </source>
</evidence>